<dbReference type="FunFam" id="3.10.450.40:FF:000008">
    <property type="entry name" value="Protein DCL, chloroplastic"/>
    <property type="match status" value="1"/>
</dbReference>
<evidence type="ECO:0008006" key="7">
    <source>
        <dbReference type="Google" id="ProtNLM"/>
    </source>
</evidence>
<dbReference type="PANTHER" id="PTHR33415:SF4">
    <property type="entry name" value="DCL PROTEIN (DUF3223)"/>
    <property type="match status" value="1"/>
</dbReference>
<evidence type="ECO:0000313" key="6">
    <source>
        <dbReference type="Proteomes" id="UP001497480"/>
    </source>
</evidence>
<comment type="caution">
    <text evidence="5">The sequence shown here is derived from an EMBL/GenBank/DDBJ whole genome shotgun (WGS) entry which is preliminary data.</text>
</comment>
<sequence length="190" mass="22064">MATPLLMRQVLLRRLRFTVAAPHRLWCNAATPTTNPSSSEHINEKPSSAITTTTTSNFLLTSKDLDYSKWKLEEDEILRDDEPIVVLTKDILHSSRYMDGEQLSVEDEKAIVQKLLPYHPHSEDKIGCGIYSIMVDRHHQFQHSRCLFVVRTNGSCIDFSYRKCLQGYIRDKYPSHAERFIREHFKRGSI</sequence>
<keyword evidence="4" id="KW-0809">Transit peptide</keyword>
<dbReference type="GO" id="GO:1901259">
    <property type="term" value="P:chloroplast rRNA processing"/>
    <property type="evidence" value="ECO:0007669"/>
    <property type="project" value="UniProtKB-ARBA"/>
</dbReference>
<dbReference type="InterPro" id="IPR044673">
    <property type="entry name" value="DCL-like"/>
</dbReference>
<dbReference type="GO" id="GO:0009658">
    <property type="term" value="P:chloroplast organization"/>
    <property type="evidence" value="ECO:0007669"/>
    <property type="project" value="TreeGrafter"/>
</dbReference>
<dbReference type="Pfam" id="PF11523">
    <property type="entry name" value="DUF3223"/>
    <property type="match status" value="1"/>
</dbReference>
<evidence type="ECO:0000256" key="1">
    <source>
        <dbReference type="ARBA" id="ARBA00004229"/>
    </source>
</evidence>
<dbReference type="AlphaFoldDB" id="A0AAV1XPQ9"/>
<name>A0AAV1XPQ9_LUPLU</name>
<keyword evidence="2" id="KW-0150">Chloroplast</keyword>
<keyword evidence="6" id="KW-1185">Reference proteome</keyword>
<dbReference type="GO" id="GO:0009507">
    <property type="term" value="C:chloroplast"/>
    <property type="evidence" value="ECO:0007669"/>
    <property type="project" value="UniProtKB-SubCell"/>
</dbReference>
<dbReference type="EMBL" id="CAXHTB010000017">
    <property type="protein sequence ID" value="CAL0323800.1"/>
    <property type="molecule type" value="Genomic_DNA"/>
</dbReference>
<evidence type="ECO:0000313" key="5">
    <source>
        <dbReference type="EMBL" id="CAL0323800.1"/>
    </source>
</evidence>
<evidence type="ECO:0000256" key="2">
    <source>
        <dbReference type="ARBA" id="ARBA00022528"/>
    </source>
</evidence>
<organism evidence="5 6">
    <name type="scientific">Lupinus luteus</name>
    <name type="common">European yellow lupine</name>
    <dbReference type="NCBI Taxonomy" id="3873"/>
    <lineage>
        <taxon>Eukaryota</taxon>
        <taxon>Viridiplantae</taxon>
        <taxon>Streptophyta</taxon>
        <taxon>Embryophyta</taxon>
        <taxon>Tracheophyta</taxon>
        <taxon>Spermatophyta</taxon>
        <taxon>Magnoliopsida</taxon>
        <taxon>eudicotyledons</taxon>
        <taxon>Gunneridae</taxon>
        <taxon>Pentapetalae</taxon>
        <taxon>rosids</taxon>
        <taxon>fabids</taxon>
        <taxon>Fabales</taxon>
        <taxon>Fabaceae</taxon>
        <taxon>Papilionoideae</taxon>
        <taxon>50 kb inversion clade</taxon>
        <taxon>genistoids sensu lato</taxon>
        <taxon>core genistoids</taxon>
        <taxon>Genisteae</taxon>
        <taxon>Lupinus</taxon>
    </lineage>
</organism>
<dbReference type="Gene3D" id="3.10.450.40">
    <property type="match status" value="1"/>
</dbReference>
<evidence type="ECO:0000256" key="4">
    <source>
        <dbReference type="ARBA" id="ARBA00022946"/>
    </source>
</evidence>
<reference evidence="5 6" key="1">
    <citation type="submission" date="2024-03" db="EMBL/GenBank/DDBJ databases">
        <authorList>
            <person name="Martinez-Hernandez J."/>
        </authorList>
    </citation>
    <scope>NUCLEOTIDE SEQUENCE [LARGE SCALE GENOMIC DNA]</scope>
</reference>
<protein>
    <recommendedName>
        <fullName evidence="7">DCL protein</fullName>
    </recommendedName>
</protein>
<evidence type="ECO:0000256" key="3">
    <source>
        <dbReference type="ARBA" id="ARBA00022640"/>
    </source>
</evidence>
<dbReference type="PANTHER" id="PTHR33415">
    <property type="entry name" value="PROTEIN EMBRYO DEFECTIVE 514"/>
    <property type="match status" value="1"/>
</dbReference>
<gene>
    <name evidence="5" type="ORF">LLUT_LOCUS24860</name>
</gene>
<dbReference type="Proteomes" id="UP001497480">
    <property type="component" value="Unassembled WGS sequence"/>
</dbReference>
<comment type="subcellular location">
    <subcellularLocation>
        <location evidence="1">Plastid</location>
        <location evidence="1">Chloroplast</location>
    </subcellularLocation>
</comment>
<keyword evidence="3" id="KW-0934">Plastid</keyword>
<accession>A0AAV1XPQ9</accession>
<proteinExistence type="predicted"/>